<keyword evidence="5" id="KW-0456">Lyase</keyword>
<comment type="similarity">
    <text evidence="1">Belongs to the transglycosylase Slt family.</text>
</comment>
<comment type="caution">
    <text evidence="5">The sequence shown here is derived from an EMBL/GenBank/DDBJ whole genome shotgun (WGS) entry which is preliminary data.</text>
</comment>
<feature type="chain" id="PRO_5045806291" evidence="3">
    <location>
        <begin position="24"/>
        <end position="217"/>
    </location>
</feature>
<dbReference type="SUPFAM" id="SSF53955">
    <property type="entry name" value="Lysozyme-like"/>
    <property type="match status" value="1"/>
</dbReference>
<dbReference type="PANTHER" id="PTHR37423">
    <property type="entry name" value="SOLUBLE LYTIC MUREIN TRANSGLYCOSYLASE-RELATED"/>
    <property type="match status" value="1"/>
</dbReference>
<evidence type="ECO:0000256" key="1">
    <source>
        <dbReference type="ARBA" id="ARBA00007734"/>
    </source>
</evidence>
<feature type="domain" description="Transglycosylase SLT" evidence="4">
    <location>
        <begin position="33"/>
        <end position="133"/>
    </location>
</feature>
<evidence type="ECO:0000313" key="5">
    <source>
        <dbReference type="EMBL" id="MEL1262862.1"/>
    </source>
</evidence>
<dbReference type="EMBL" id="JBBWWT010000001">
    <property type="protein sequence ID" value="MEL1262862.1"/>
    <property type="molecule type" value="Genomic_DNA"/>
</dbReference>
<evidence type="ECO:0000256" key="3">
    <source>
        <dbReference type="SAM" id="SignalP"/>
    </source>
</evidence>
<dbReference type="Gene3D" id="1.10.530.10">
    <property type="match status" value="1"/>
</dbReference>
<dbReference type="PANTHER" id="PTHR37423:SF2">
    <property type="entry name" value="MEMBRANE-BOUND LYTIC MUREIN TRANSGLYCOSYLASE C"/>
    <property type="match status" value="1"/>
</dbReference>
<feature type="compositionally biased region" description="Basic and acidic residues" evidence="2">
    <location>
        <begin position="208"/>
        <end position="217"/>
    </location>
</feature>
<evidence type="ECO:0000256" key="2">
    <source>
        <dbReference type="SAM" id="MobiDB-lite"/>
    </source>
</evidence>
<dbReference type="Pfam" id="PF01464">
    <property type="entry name" value="SLT"/>
    <property type="match status" value="1"/>
</dbReference>
<feature type="signal peptide" evidence="3">
    <location>
        <begin position="1"/>
        <end position="23"/>
    </location>
</feature>
<dbReference type="InterPro" id="IPR023346">
    <property type="entry name" value="Lysozyme-like_dom_sf"/>
</dbReference>
<proteinExistence type="inferred from homology"/>
<keyword evidence="3" id="KW-0732">Signal</keyword>
<dbReference type="Proteomes" id="UP001459204">
    <property type="component" value="Unassembled WGS sequence"/>
</dbReference>
<sequence length="217" mass="23085">MDLVRHLACAVLLTAAVAAPAHGCGLAQWAPHIAEASQRYAVPEPWVRAVMRAESAGCTHLNGRPIVSHAGAMGLMQIMPATWAELRRRHGFGDDPHDPRENILAGAAYLREMADRFGVPGAFAAYHAGPGRYTAHVLHAAPLPMETRRYLVQVSAAAGLDGASHAADSPDAAGDSLFAITHPNRTAHGETPASPHSRLFVPLRHARPRGEASHVQP</sequence>
<organism evidence="5 6">
    <name type="scientific">Pseudoxanthomonas putridarboris</name>
    <dbReference type="NCBI Taxonomy" id="752605"/>
    <lineage>
        <taxon>Bacteria</taxon>
        <taxon>Pseudomonadati</taxon>
        <taxon>Pseudomonadota</taxon>
        <taxon>Gammaproteobacteria</taxon>
        <taxon>Lysobacterales</taxon>
        <taxon>Lysobacteraceae</taxon>
        <taxon>Pseudoxanthomonas</taxon>
    </lineage>
</organism>
<reference evidence="5 6" key="1">
    <citation type="submission" date="2024-04" db="EMBL/GenBank/DDBJ databases">
        <title>Draft genome sequence of Pseudoxanthomonas putridarboris WD12.</title>
        <authorList>
            <person name="Oh J."/>
        </authorList>
    </citation>
    <scope>NUCLEOTIDE SEQUENCE [LARGE SCALE GENOMIC DNA]</scope>
    <source>
        <strain evidence="5 6">WD12</strain>
    </source>
</reference>
<dbReference type="CDD" id="cd00254">
    <property type="entry name" value="LT-like"/>
    <property type="match status" value="1"/>
</dbReference>
<name>A0ABU9IWT9_9GAMM</name>
<dbReference type="EC" id="4.2.2.n1" evidence="5"/>
<dbReference type="InterPro" id="IPR008258">
    <property type="entry name" value="Transglycosylase_SLT_dom_1"/>
</dbReference>
<gene>
    <name evidence="5" type="ORF">AAD027_00550</name>
</gene>
<dbReference type="GO" id="GO:0016829">
    <property type="term" value="F:lyase activity"/>
    <property type="evidence" value="ECO:0007669"/>
    <property type="project" value="UniProtKB-KW"/>
</dbReference>
<protein>
    <submittedName>
        <fullName evidence="5">Lytic transglycosylase domain-containing protein</fullName>
        <ecNumber evidence="5">4.2.2.n1</ecNumber>
    </submittedName>
</protein>
<keyword evidence="6" id="KW-1185">Reference proteome</keyword>
<evidence type="ECO:0000259" key="4">
    <source>
        <dbReference type="Pfam" id="PF01464"/>
    </source>
</evidence>
<evidence type="ECO:0000313" key="6">
    <source>
        <dbReference type="Proteomes" id="UP001459204"/>
    </source>
</evidence>
<accession>A0ABU9IWT9</accession>
<feature type="region of interest" description="Disordered" evidence="2">
    <location>
        <begin position="184"/>
        <end position="217"/>
    </location>
</feature>